<gene>
    <name evidence="1" type="ORF">CD32_23510</name>
</gene>
<dbReference type="EMBL" id="JPVP01000060">
    <property type="protein sequence ID" value="KGR82247.1"/>
    <property type="molecule type" value="Genomic_DNA"/>
</dbReference>
<keyword evidence="2" id="KW-1185">Reference proteome</keyword>
<accession>A0A0A3J5A8</accession>
<sequence>MVNQKKLEMAFRRYKNNYVDDIYYKDVKEKYTVSASKIKNIAECNSIEKDHILLINLNKILSYQLSLWKNQVLMKEGKSIEHLKSMQVITFYQCVIQNLYKNRYPKMMVEYSFREVIATLIHFTMYGWEKEENILFEFIVDHFGSRWMDANNWNKHTWFLLELYLQYRNKTIMGTNQNLHRMVREQFKEAELEYSLIPEDLEVYTEVLERWTTAPLEEITELIERMSSFHSILASELGESIEFGDYRYGFYPYEILFLIYVRQKRGLPVPQHFDDFLMNTPEAQMMIQDPEPYPEWDPLLRLIDNFYRKNYPEYIPNKHGALFQGTENLGGK</sequence>
<comment type="caution">
    <text evidence="1">The sequence shown here is derived from an EMBL/GenBank/DDBJ whole genome shotgun (WGS) entry which is preliminary data.</text>
</comment>
<evidence type="ECO:0000313" key="1">
    <source>
        <dbReference type="EMBL" id="KGR82247.1"/>
    </source>
</evidence>
<dbReference type="AlphaFoldDB" id="A0A0A3J5A8"/>
<dbReference type="RefSeq" id="WP_036159556.1">
    <property type="nucleotide sequence ID" value="NZ_AVCX01000001.1"/>
</dbReference>
<evidence type="ECO:0000313" key="2">
    <source>
        <dbReference type="Proteomes" id="UP000030437"/>
    </source>
</evidence>
<dbReference type="eggNOG" id="ENOG502Z9PM">
    <property type="taxonomic scope" value="Bacteria"/>
</dbReference>
<dbReference type="STRING" id="1220589.CD32_23510"/>
<proteinExistence type="predicted"/>
<organism evidence="1 2">
    <name type="scientific">Lysinibacillus odysseyi 34hs-1 = NBRC 100172</name>
    <dbReference type="NCBI Taxonomy" id="1220589"/>
    <lineage>
        <taxon>Bacteria</taxon>
        <taxon>Bacillati</taxon>
        <taxon>Bacillota</taxon>
        <taxon>Bacilli</taxon>
        <taxon>Bacillales</taxon>
        <taxon>Bacillaceae</taxon>
        <taxon>Lysinibacillus</taxon>
    </lineage>
</organism>
<dbReference type="Proteomes" id="UP000030437">
    <property type="component" value="Unassembled WGS sequence"/>
</dbReference>
<dbReference type="OrthoDB" id="2531719at2"/>
<reference evidence="1 2" key="1">
    <citation type="submission" date="2014-02" db="EMBL/GenBank/DDBJ databases">
        <title>Draft genome sequence of Lysinibacillus odysseyi NBRC 100172.</title>
        <authorList>
            <person name="Zhang F."/>
            <person name="Wang G."/>
            <person name="Zhang L."/>
        </authorList>
    </citation>
    <scope>NUCLEOTIDE SEQUENCE [LARGE SCALE GENOMIC DNA]</scope>
    <source>
        <strain evidence="1 2">NBRC 100172</strain>
    </source>
</reference>
<protein>
    <submittedName>
        <fullName evidence="1">Uncharacterized protein</fullName>
    </submittedName>
</protein>
<name>A0A0A3J5A8_9BACI</name>